<dbReference type="CDD" id="cd01948">
    <property type="entry name" value="EAL"/>
    <property type="match status" value="1"/>
</dbReference>
<dbReference type="Gene3D" id="3.20.20.450">
    <property type="entry name" value="EAL domain"/>
    <property type="match status" value="1"/>
</dbReference>
<evidence type="ECO:0000313" key="4">
    <source>
        <dbReference type="EMBL" id="PQA42764.1"/>
    </source>
</evidence>
<evidence type="ECO:0000256" key="1">
    <source>
        <dbReference type="ARBA" id="ARBA00012282"/>
    </source>
</evidence>
<dbReference type="InterPro" id="IPR001633">
    <property type="entry name" value="EAL_dom"/>
</dbReference>
<evidence type="ECO:0000313" key="5">
    <source>
        <dbReference type="Proteomes" id="UP000243900"/>
    </source>
</evidence>
<dbReference type="PANTHER" id="PTHR33121:SF79">
    <property type="entry name" value="CYCLIC DI-GMP PHOSPHODIESTERASE PDED-RELATED"/>
    <property type="match status" value="1"/>
</dbReference>
<keyword evidence="2" id="KW-0973">c-di-GMP</keyword>
<protein>
    <recommendedName>
        <fullName evidence="1">cyclic-guanylate-specific phosphodiesterase</fullName>
        <ecNumber evidence="1">3.1.4.52</ecNumber>
    </recommendedName>
</protein>
<gene>
    <name evidence="4" type="ORF">C5O18_05695</name>
</gene>
<evidence type="ECO:0000256" key="2">
    <source>
        <dbReference type="ARBA" id="ARBA00022636"/>
    </source>
</evidence>
<reference evidence="5" key="1">
    <citation type="submission" date="2018-02" db="EMBL/GenBank/DDBJ databases">
        <title>Genome sequencing of Solimonas sp. HR-BB.</title>
        <authorList>
            <person name="Lee Y."/>
            <person name="Jeon C.O."/>
        </authorList>
    </citation>
    <scope>NUCLEOTIDE SEQUENCE [LARGE SCALE GENOMIC DNA]</scope>
    <source>
        <strain evidence="5">HR-E</strain>
    </source>
</reference>
<dbReference type="RefSeq" id="WP_105192254.1">
    <property type="nucleotide sequence ID" value="NZ_PTQZ01000111.1"/>
</dbReference>
<organism evidence="4 5">
    <name type="scientific">Amnimonas aquatica</name>
    <dbReference type="NCBI Taxonomy" id="2094561"/>
    <lineage>
        <taxon>Bacteria</taxon>
        <taxon>Pseudomonadati</taxon>
        <taxon>Pseudomonadota</taxon>
        <taxon>Gammaproteobacteria</taxon>
        <taxon>Moraxellales</taxon>
        <taxon>Moraxellaceae</taxon>
        <taxon>Amnimonas</taxon>
    </lineage>
</organism>
<dbReference type="EC" id="3.1.4.52" evidence="1"/>
<comment type="caution">
    <text evidence="4">The sequence shown here is derived from an EMBL/GenBank/DDBJ whole genome shotgun (WGS) entry which is preliminary data.</text>
</comment>
<feature type="domain" description="EAL" evidence="3">
    <location>
        <begin position="26"/>
        <end position="280"/>
    </location>
</feature>
<dbReference type="EMBL" id="PTQZ01000111">
    <property type="protein sequence ID" value="PQA42764.1"/>
    <property type="molecule type" value="Genomic_DNA"/>
</dbReference>
<dbReference type="Proteomes" id="UP000243900">
    <property type="component" value="Unassembled WGS sequence"/>
</dbReference>
<accession>A0A2P6ASK8</accession>
<dbReference type="InterPro" id="IPR035919">
    <property type="entry name" value="EAL_sf"/>
</dbReference>
<evidence type="ECO:0000259" key="3">
    <source>
        <dbReference type="PROSITE" id="PS50883"/>
    </source>
</evidence>
<dbReference type="SMART" id="SM00052">
    <property type="entry name" value="EAL"/>
    <property type="match status" value="1"/>
</dbReference>
<dbReference type="SUPFAM" id="SSF141868">
    <property type="entry name" value="EAL domain-like"/>
    <property type="match status" value="1"/>
</dbReference>
<name>A0A2P6ASK8_9GAMM</name>
<proteinExistence type="predicted"/>
<sequence length="291" mass="32555">MQQAKRLGGNQWRVYTPEMRSATVEQLNLESSLRKAIFRDEFIVHYQPKVSLASGRITGMEALVRWQHPTMGLLHPSRFIPLAEETGLISVITERVLAQATRQVRQWQDAGLGRLRVAVNIPPQQLHKGDLIDVLQQALHDSGLAASQLEVELTETSLMEEPEVAIEVFRQIRAMGMTIALDDFGTGYSSLSQLRRFPLDTLKIDQAFVRDIGHCTEDGAIVRAIITMAHQLGMTVVAEGVETAEHLEFLTHERCDYVQGYHISRPVPAEQMEAMLRAQQATMASPAAKAH</sequence>
<dbReference type="OrthoDB" id="9804951at2"/>
<dbReference type="AlphaFoldDB" id="A0A2P6ASK8"/>
<dbReference type="FunFam" id="3.20.20.450:FF:000001">
    <property type="entry name" value="Cyclic di-GMP phosphodiesterase yahA"/>
    <property type="match status" value="1"/>
</dbReference>
<dbReference type="Pfam" id="PF00563">
    <property type="entry name" value="EAL"/>
    <property type="match status" value="1"/>
</dbReference>
<dbReference type="PROSITE" id="PS50883">
    <property type="entry name" value="EAL"/>
    <property type="match status" value="1"/>
</dbReference>
<keyword evidence="5" id="KW-1185">Reference proteome</keyword>
<dbReference type="InterPro" id="IPR050706">
    <property type="entry name" value="Cyclic-di-GMP_PDE-like"/>
</dbReference>
<dbReference type="PANTHER" id="PTHR33121">
    <property type="entry name" value="CYCLIC DI-GMP PHOSPHODIESTERASE PDEF"/>
    <property type="match status" value="1"/>
</dbReference>
<dbReference type="GO" id="GO:0071111">
    <property type="term" value="F:cyclic-guanylate-specific phosphodiesterase activity"/>
    <property type="evidence" value="ECO:0007669"/>
    <property type="project" value="UniProtKB-EC"/>
</dbReference>